<reference evidence="1" key="2">
    <citation type="submission" date="2020-11" db="EMBL/GenBank/DDBJ databases">
        <authorList>
            <person name="McCartney M.A."/>
            <person name="Auch B."/>
            <person name="Kono T."/>
            <person name="Mallez S."/>
            <person name="Becker A."/>
            <person name="Gohl D.M."/>
            <person name="Silverstein K.A.T."/>
            <person name="Koren S."/>
            <person name="Bechman K.B."/>
            <person name="Herman A."/>
            <person name="Abrahante J.E."/>
            <person name="Garbe J."/>
        </authorList>
    </citation>
    <scope>NUCLEOTIDE SEQUENCE</scope>
    <source>
        <strain evidence="1">Duluth1</strain>
        <tissue evidence="1">Whole animal</tissue>
    </source>
</reference>
<protein>
    <submittedName>
        <fullName evidence="1">Uncharacterized protein</fullName>
    </submittedName>
</protein>
<evidence type="ECO:0000313" key="2">
    <source>
        <dbReference type="Proteomes" id="UP000828390"/>
    </source>
</evidence>
<evidence type="ECO:0000313" key="1">
    <source>
        <dbReference type="EMBL" id="KAH3845641.1"/>
    </source>
</evidence>
<accession>A0A9D4QVY7</accession>
<keyword evidence="2" id="KW-1185">Reference proteome</keyword>
<name>A0A9D4QVY7_DREPO</name>
<comment type="caution">
    <text evidence="1">The sequence shown here is derived from an EMBL/GenBank/DDBJ whole genome shotgun (WGS) entry which is preliminary data.</text>
</comment>
<dbReference type="Proteomes" id="UP000828390">
    <property type="component" value="Unassembled WGS sequence"/>
</dbReference>
<gene>
    <name evidence="1" type="ORF">DPMN_087923</name>
</gene>
<proteinExistence type="predicted"/>
<reference evidence="1" key="1">
    <citation type="journal article" date="2019" name="bioRxiv">
        <title>The Genome of the Zebra Mussel, Dreissena polymorpha: A Resource for Invasive Species Research.</title>
        <authorList>
            <person name="McCartney M.A."/>
            <person name="Auch B."/>
            <person name="Kono T."/>
            <person name="Mallez S."/>
            <person name="Zhang Y."/>
            <person name="Obille A."/>
            <person name="Becker A."/>
            <person name="Abrahante J.E."/>
            <person name="Garbe J."/>
            <person name="Badalamenti J.P."/>
            <person name="Herman A."/>
            <person name="Mangelson H."/>
            <person name="Liachko I."/>
            <person name="Sullivan S."/>
            <person name="Sone E.D."/>
            <person name="Koren S."/>
            <person name="Silverstein K.A.T."/>
            <person name="Beckman K.B."/>
            <person name="Gohl D.M."/>
        </authorList>
    </citation>
    <scope>NUCLEOTIDE SEQUENCE</scope>
    <source>
        <strain evidence="1">Duluth1</strain>
        <tissue evidence="1">Whole animal</tissue>
    </source>
</reference>
<organism evidence="1 2">
    <name type="scientific">Dreissena polymorpha</name>
    <name type="common">Zebra mussel</name>
    <name type="synonym">Mytilus polymorpha</name>
    <dbReference type="NCBI Taxonomy" id="45954"/>
    <lineage>
        <taxon>Eukaryota</taxon>
        <taxon>Metazoa</taxon>
        <taxon>Spiralia</taxon>
        <taxon>Lophotrochozoa</taxon>
        <taxon>Mollusca</taxon>
        <taxon>Bivalvia</taxon>
        <taxon>Autobranchia</taxon>
        <taxon>Heteroconchia</taxon>
        <taxon>Euheterodonta</taxon>
        <taxon>Imparidentia</taxon>
        <taxon>Neoheterodontei</taxon>
        <taxon>Myida</taxon>
        <taxon>Dreissenoidea</taxon>
        <taxon>Dreissenidae</taxon>
        <taxon>Dreissena</taxon>
    </lineage>
</organism>
<sequence>MAFWERPAPQILADLNGTNPAAASAERDDETEAPKCVRVSEIAECLQKLRSFAVLKHDCMLNSVMELQDVFIKYRVDSSVKQSKISDFFK</sequence>
<dbReference type="EMBL" id="JAIWYP010000003">
    <property type="protein sequence ID" value="KAH3845641.1"/>
    <property type="molecule type" value="Genomic_DNA"/>
</dbReference>
<dbReference type="AlphaFoldDB" id="A0A9D4QVY7"/>